<dbReference type="OrthoDB" id="3539730at2759"/>
<dbReference type="AlphaFoldDB" id="A0A1E1L1X3"/>
<dbReference type="EMBL" id="FJUX01000069">
    <property type="protein sequence ID" value="CZT04497.1"/>
    <property type="molecule type" value="Genomic_DNA"/>
</dbReference>
<evidence type="ECO:0000313" key="1">
    <source>
        <dbReference type="EMBL" id="CZT04497.1"/>
    </source>
</evidence>
<keyword evidence="2" id="KW-1185">Reference proteome</keyword>
<organism evidence="1 2">
    <name type="scientific">Rhynchosporium agropyri</name>
    <dbReference type="NCBI Taxonomy" id="914238"/>
    <lineage>
        <taxon>Eukaryota</taxon>
        <taxon>Fungi</taxon>
        <taxon>Dikarya</taxon>
        <taxon>Ascomycota</taxon>
        <taxon>Pezizomycotina</taxon>
        <taxon>Leotiomycetes</taxon>
        <taxon>Helotiales</taxon>
        <taxon>Ploettnerulaceae</taxon>
        <taxon>Rhynchosporium</taxon>
    </lineage>
</organism>
<protein>
    <submittedName>
        <fullName evidence="1">Uncharacterized protein</fullName>
    </submittedName>
</protein>
<gene>
    <name evidence="1" type="ORF">RAG0_10928</name>
</gene>
<sequence>MSPRQLYRDRDPRRLNPDSAIITPQKLTFKRDSHEIRTTPSAPKPRLARVEGTGSHYSVLRDSVLKGDSLRCPFRKPSVEVARKPRRLGTLGVLPYELILNIIRRLEEGAQKLHYQRVQDFGLVCLALTSTDFYKICKYIHPLPLPTTRGDGIRDEKYNFWAWSLERHIGDFLGPMYQVRDRDHRYGFYTRIGSPFLLKGADRDSKVSHDVDKMLD</sequence>
<dbReference type="Proteomes" id="UP000178912">
    <property type="component" value="Unassembled WGS sequence"/>
</dbReference>
<name>A0A1E1L1X3_9HELO</name>
<proteinExistence type="predicted"/>
<accession>A0A1E1L1X3</accession>
<evidence type="ECO:0000313" key="2">
    <source>
        <dbReference type="Proteomes" id="UP000178912"/>
    </source>
</evidence>
<reference evidence="2" key="1">
    <citation type="submission" date="2016-03" db="EMBL/GenBank/DDBJ databases">
        <authorList>
            <person name="Guldener U."/>
        </authorList>
    </citation>
    <scope>NUCLEOTIDE SEQUENCE [LARGE SCALE GENOMIC DNA]</scope>
    <source>
        <strain evidence="2">04CH-RAC-A.6.1</strain>
    </source>
</reference>